<evidence type="ECO:0000256" key="6">
    <source>
        <dbReference type="ARBA" id="ARBA00023319"/>
    </source>
</evidence>
<feature type="chain" id="PRO_5041202361" evidence="7">
    <location>
        <begin position="24"/>
        <end position="270"/>
    </location>
</feature>
<reference evidence="10" key="1">
    <citation type="journal article" date="2023" name="Front. Mar. Sci.">
        <title>A new Merluccius polli reference genome to investigate the effects of global change in West African waters.</title>
        <authorList>
            <person name="Mateo J.L."/>
            <person name="Blanco-Fernandez C."/>
            <person name="Garcia-Vazquez E."/>
            <person name="Machado-Schiaffino G."/>
        </authorList>
    </citation>
    <scope>NUCLEOTIDE SEQUENCE</scope>
    <source>
        <strain evidence="10">C29</strain>
        <tissue evidence="10">Fin</tissue>
    </source>
</reference>
<evidence type="ECO:0000313" key="10">
    <source>
        <dbReference type="EMBL" id="KAK0147012.1"/>
    </source>
</evidence>
<dbReference type="Gene3D" id="2.60.40.10">
    <property type="entry name" value="Immunoglobulins"/>
    <property type="match status" value="1"/>
</dbReference>
<dbReference type="Gene3D" id="3.30.60.30">
    <property type="match status" value="1"/>
</dbReference>
<dbReference type="GO" id="GO:0005520">
    <property type="term" value="F:insulin-like growth factor binding"/>
    <property type="evidence" value="ECO:0007669"/>
    <property type="project" value="InterPro"/>
</dbReference>
<evidence type="ECO:0000256" key="1">
    <source>
        <dbReference type="ARBA" id="ARBA00004613"/>
    </source>
</evidence>
<keyword evidence="6" id="KW-0393">Immunoglobulin domain</keyword>
<proteinExistence type="predicted"/>
<dbReference type="Gene3D" id="4.10.40.20">
    <property type="match status" value="1"/>
</dbReference>
<dbReference type="InterPro" id="IPR002350">
    <property type="entry name" value="Kazal_dom"/>
</dbReference>
<dbReference type="SUPFAM" id="SSF48726">
    <property type="entry name" value="Immunoglobulin"/>
    <property type="match status" value="1"/>
</dbReference>
<dbReference type="Pfam" id="PF13927">
    <property type="entry name" value="Ig_3"/>
    <property type="match status" value="1"/>
</dbReference>
<keyword evidence="4" id="KW-1015">Disulfide bond</keyword>
<evidence type="ECO:0000256" key="3">
    <source>
        <dbReference type="ARBA" id="ARBA00022729"/>
    </source>
</evidence>
<keyword evidence="2" id="KW-0964">Secreted</keyword>
<dbReference type="InterPro" id="IPR009030">
    <property type="entry name" value="Growth_fac_rcpt_cys_sf"/>
</dbReference>
<dbReference type="Proteomes" id="UP001174136">
    <property type="component" value="Unassembled WGS sequence"/>
</dbReference>
<dbReference type="InterPro" id="IPR000867">
    <property type="entry name" value="IGFBP-like"/>
</dbReference>
<dbReference type="GO" id="GO:0009966">
    <property type="term" value="P:regulation of signal transduction"/>
    <property type="evidence" value="ECO:0007669"/>
    <property type="project" value="TreeGrafter"/>
</dbReference>
<dbReference type="GO" id="GO:0005615">
    <property type="term" value="C:extracellular space"/>
    <property type="evidence" value="ECO:0007669"/>
    <property type="project" value="TreeGrafter"/>
</dbReference>
<feature type="domain" description="IGFBP N-terminal" evidence="9">
    <location>
        <begin position="26"/>
        <end position="108"/>
    </location>
</feature>
<protein>
    <submittedName>
        <fullName evidence="10">Insulin-like growth factor-binding protein 7</fullName>
    </submittedName>
</protein>
<evidence type="ECO:0000256" key="5">
    <source>
        <dbReference type="ARBA" id="ARBA00023180"/>
    </source>
</evidence>
<dbReference type="InterPro" id="IPR003599">
    <property type="entry name" value="Ig_sub"/>
</dbReference>
<dbReference type="SUPFAM" id="SSF57184">
    <property type="entry name" value="Growth factor receptor domain"/>
    <property type="match status" value="1"/>
</dbReference>
<dbReference type="SMART" id="SM00121">
    <property type="entry name" value="IB"/>
    <property type="match status" value="1"/>
</dbReference>
<keyword evidence="3 7" id="KW-0732">Signal</keyword>
<organism evidence="10 11">
    <name type="scientific">Merluccius polli</name>
    <name type="common">Benguela hake</name>
    <name type="synonym">Merluccius cadenati</name>
    <dbReference type="NCBI Taxonomy" id="89951"/>
    <lineage>
        <taxon>Eukaryota</taxon>
        <taxon>Metazoa</taxon>
        <taxon>Chordata</taxon>
        <taxon>Craniata</taxon>
        <taxon>Vertebrata</taxon>
        <taxon>Euteleostomi</taxon>
        <taxon>Actinopterygii</taxon>
        <taxon>Neopterygii</taxon>
        <taxon>Teleostei</taxon>
        <taxon>Neoteleostei</taxon>
        <taxon>Acanthomorphata</taxon>
        <taxon>Zeiogadaria</taxon>
        <taxon>Gadariae</taxon>
        <taxon>Gadiformes</taxon>
        <taxon>Gadoidei</taxon>
        <taxon>Merlucciidae</taxon>
        <taxon>Merluccius</taxon>
    </lineage>
</organism>
<accession>A0AA47MUV0</accession>
<keyword evidence="11" id="KW-1185">Reference proteome</keyword>
<dbReference type="EMBL" id="JAOPHQ010002387">
    <property type="protein sequence ID" value="KAK0147012.1"/>
    <property type="molecule type" value="Genomic_DNA"/>
</dbReference>
<dbReference type="PANTHER" id="PTHR14186">
    <property type="entry name" value="INSULIN-LIKE GROWTH FACTOR BINDING PROTEIN-RELATED"/>
    <property type="match status" value="1"/>
</dbReference>
<comment type="subcellular location">
    <subcellularLocation>
        <location evidence="1">Secreted</location>
    </subcellularLocation>
</comment>
<gene>
    <name evidence="10" type="primary">Igfbp7</name>
    <name evidence="10" type="ORF">N1851_013647</name>
</gene>
<comment type="caution">
    <text evidence="10">The sequence shown here is derived from an EMBL/GenBank/DDBJ whole genome shotgun (WGS) entry which is preliminary data.</text>
</comment>
<dbReference type="SMART" id="SM00280">
    <property type="entry name" value="KAZAL"/>
    <property type="match status" value="1"/>
</dbReference>
<evidence type="ECO:0000256" key="4">
    <source>
        <dbReference type="ARBA" id="ARBA00023157"/>
    </source>
</evidence>
<evidence type="ECO:0000313" key="11">
    <source>
        <dbReference type="Proteomes" id="UP001174136"/>
    </source>
</evidence>
<dbReference type="SMART" id="SM00409">
    <property type="entry name" value="IG"/>
    <property type="match status" value="1"/>
</dbReference>
<evidence type="ECO:0000256" key="7">
    <source>
        <dbReference type="SAM" id="SignalP"/>
    </source>
</evidence>
<dbReference type="AlphaFoldDB" id="A0AA47MUV0"/>
<keyword evidence="5" id="KW-0325">Glycoprotein</keyword>
<dbReference type="SUPFAM" id="SSF100895">
    <property type="entry name" value="Kazal-type serine protease inhibitors"/>
    <property type="match status" value="1"/>
</dbReference>
<dbReference type="InterPro" id="IPR011390">
    <property type="entry name" value="IGFBP_rP_mac25"/>
</dbReference>
<dbReference type="InterPro" id="IPR007110">
    <property type="entry name" value="Ig-like_dom"/>
</dbReference>
<dbReference type="GO" id="GO:0001558">
    <property type="term" value="P:regulation of cell growth"/>
    <property type="evidence" value="ECO:0007669"/>
    <property type="project" value="InterPro"/>
</dbReference>
<dbReference type="PROSITE" id="PS51323">
    <property type="entry name" value="IGFBP_N_2"/>
    <property type="match status" value="1"/>
</dbReference>
<dbReference type="InterPro" id="IPR003598">
    <property type="entry name" value="Ig_sub2"/>
</dbReference>
<evidence type="ECO:0000259" key="8">
    <source>
        <dbReference type="PROSITE" id="PS50835"/>
    </source>
</evidence>
<dbReference type="InterPro" id="IPR036058">
    <property type="entry name" value="Kazal_dom_sf"/>
</dbReference>
<dbReference type="PANTHER" id="PTHR14186:SF19">
    <property type="entry name" value="INSULIN-LIKE GROWTH FACTOR-BINDING PROTEIN 7"/>
    <property type="match status" value="1"/>
</dbReference>
<dbReference type="SMART" id="SM00408">
    <property type="entry name" value="IGc2"/>
    <property type="match status" value="1"/>
</dbReference>
<evidence type="ECO:0000256" key="2">
    <source>
        <dbReference type="ARBA" id="ARBA00022525"/>
    </source>
</evidence>
<feature type="domain" description="Ig-like" evidence="8">
    <location>
        <begin position="154"/>
        <end position="255"/>
    </location>
</feature>
<dbReference type="InterPro" id="IPR013783">
    <property type="entry name" value="Ig-like_fold"/>
</dbReference>
<dbReference type="PROSITE" id="PS50835">
    <property type="entry name" value="IG_LIKE"/>
    <property type="match status" value="1"/>
</dbReference>
<dbReference type="Pfam" id="PF00219">
    <property type="entry name" value="IGFBP"/>
    <property type="match status" value="1"/>
</dbReference>
<name>A0AA47MUV0_MERPO</name>
<sequence>MRTMSTTMMMMVMMMLYATAASASRVSRSCGTCDLAACAPLPAGGCAAGAAAALDACGCCAVCSAAEGERCGGGRGGAAGAAARCAPGLECVKSDKDKKSKAGVCVCKANHEVCGSDGVTYRTGCDLKAASGRAVAAGQAEIKIQNKGRCATAPVIVTAPGEVYNVSGAQVYLSCEAIGIPTPVVTWKKLVSGKGRMELLPGDKDNLAIQTRGGPEKHEVTGWVLISPLSEDEAGSYECHAANSKGEASAVGTIHVVDSLDDIPVKKGTS</sequence>
<dbReference type="InterPro" id="IPR036179">
    <property type="entry name" value="Ig-like_dom_sf"/>
</dbReference>
<dbReference type="FunFam" id="2.60.40.10:FF:000763">
    <property type="entry name" value="Insulin-like growth factor binding protein 7"/>
    <property type="match status" value="1"/>
</dbReference>
<evidence type="ECO:0000259" key="9">
    <source>
        <dbReference type="PROSITE" id="PS51323"/>
    </source>
</evidence>
<feature type="signal peptide" evidence="7">
    <location>
        <begin position="1"/>
        <end position="23"/>
    </location>
</feature>
<dbReference type="CDD" id="cd00104">
    <property type="entry name" value="KAZAL_FS"/>
    <property type="match status" value="1"/>
</dbReference>
<dbReference type="Pfam" id="PF07648">
    <property type="entry name" value="Kazal_2"/>
    <property type="match status" value="1"/>
</dbReference>